<dbReference type="InterPro" id="IPR058240">
    <property type="entry name" value="rSAM_sf"/>
</dbReference>
<proteinExistence type="predicted"/>
<dbReference type="PANTHER" id="PTHR11228">
    <property type="entry name" value="RADICAL SAM DOMAIN PROTEIN"/>
    <property type="match status" value="1"/>
</dbReference>
<gene>
    <name evidence="1" type="ORF">S06H3_19356</name>
</gene>
<dbReference type="EMBL" id="BARV01009900">
    <property type="protein sequence ID" value="GAI05364.1"/>
    <property type="molecule type" value="Genomic_DNA"/>
</dbReference>
<accession>X1MG62</accession>
<organism evidence="1">
    <name type="scientific">marine sediment metagenome</name>
    <dbReference type="NCBI Taxonomy" id="412755"/>
    <lineage>
        <taxon>unclassified sequences</taxon>
        <taxon>metagenomes</taxon>
        <taxon>ecological metagenomes</taxon>
    </lineage>
</organism>
<dbReference type="AlphaFoldDB" id="X1MG62"/>
<dbReference type="PANTHER" id="PTHR11228:SF7">
    <property type="entry name" value="PQQA PEPTIDE CYCLASE"/>
    <property type="match status" value="1"/>
</dbReference>
<feature type="non-terminal residue" evidence="1">
    <location>
        <position position="1"/>
    </location>
</feature>
<sequence length="154" mass="17700">KNAYVGIHFVPMKINYQELEELCKLAADMNVNELAILRFIPQGRGYKSRNLLRLNNKEAENLLNNIIKLKKKYRFVRLGCPIDFSFFSGNKNISKCKVGRDALTIGSDGIVALCPAFKYKQVVGNIKKFLKSGRLEMLLRKVGLNIHPFSWFLY</sequence>
<evidence type="ECO:0008006" key="2">
    <source>
        <dbReference type="Google" id="ProtNLM"/>
    </source>
</evidence>
<protein>
    <recommendedName>
        <fullName evidence="2">4Fe4S-binding SPASM domain-containing protein</fullName>
    </recommendedName>
</protein>
<name>X1MG62_9ZZZZ</name>
<evidence type="ECO:0000313" key="1">
    <source>
        <dbReference type="EMBL" id="GAI05364.1"/>
    </source>
</evidence>
<dbReference type="Gene3D" id="3.20.20.70">
    <property type="entry name" value="Aldolase class I"/>
    <property type="match status" value="1"/>
</dbReference>
<dbReference type="SUPFAM" id="SSF102114">
    <property type="entry name" value="Radical SAM enzymes"/>
    <property type="match status" value="1"/>
</dbReference>
<dbReference type="InterPro" id="IPR050377">
    <property type="entry name" value="Radical_SAM_PqqE_MftC-like"/>
</dbReference>
<comment type="caution">
    <text evidence="1">The sequence shown here is derived from an EMBL/GenBank/DDBJ whole genome shotgun (WGS) entry which is preliminary data.</text>
</comment>
<reference evidence="1" key="1">
    <citation type="journal article" date="2014" name="Front. Microbiol.">
        <title>High frequency of phylogenetically diverse reductive dehalogenase-homologous genes in deep subseafloor sedimentary metagenomes.</title>
        <authorList>
            <person name="Kawai M."/>
            <person name="Futagami T."/>
            <person name="Toyoda A."/>
            <person name="Takaki Y."/>
            <person name="Nishi S."/>
            <person name="Hori S."/>
            <person name="Arai W."/>
            <person name="Tsubouchi T."/>
            <person name="Morono Y."/>
            <person name="Uchiyama I."/>
            <person name="Ito T."/>
            <person name="Fujiyama A."/>
            <person name="Inagaki F."/>
            <person name="Takami H."/>
        </authorList>
    </citation>
    <scope>NUCLEOTIDE SEQUENCE</scope>
    <source>
        <strain evidence="1">Expedition CK06-06</strain>
    </source>
</reference>
<dbReference type="InterPro" id="IPR013785">
    <property type="entry name" value="Aldolase_TIM"/>
</dbReference>